<dbReference type="OrthoDB" id="2020115at2759"/>
<dbReference type="InterPro" id="IPR005500">
    <property type="entry name" value="DUF309"/>
</dbReference>
<evidence type="ECO:0000313" key="1">
    <source>
        <dbReference type="EMBL" id="OAY41097.1"/>
    </source>
</evidence>
<dbReference type="AlphaFoldDB" id="A0A2C9VAW7"/>
<organism evidence="1 2">
    <name type="scientific">Manihot esculenta</name>
    <name type="common">Cassava</name>
    <name type="synonym">Jatropha manihot</name>
    <dbReference type="NCBI Taxonomy" id="3983"/>
    <lineage>
        <taxon>Eukaryota</taxon>
        <taxon>Viridiplantae</taxon>
        <taxon>Streptophyta</taxon>
        <taxon>Embryophyta</taxon>
        <taxon>Tracheophyta</taxon>
        <taxon>Spermatophyta</taxon>
        <taxon>Magnoliopsida</taxon>
        <taxon>eudicotyledons</taxon>
        <taxon>Gunneridae</taxon>
        <taxon>Pentapetalae</taxon>
        <taxon>rosids</taxon>
        <taxon>fabids</taxon>
        <taxon>Malpighiales</taxon>
        <taxon>Euphorbiaceae</taxon>
        <taxon>Crotonoideae</taxon>
        <taxon>Manihoteae</taxon>
        <taxon>Manihot</taxon>
    </lineage>
</organism>
<dbReference type="Gene3D" id="1.10.3450.10">
    <property type="entry name" value="TTHA0068-like"/>
    <property type="match status" value="1"/>
</dbReference>
<dbReference type="Proteomes" id="UP000091857">
    <property type="component" value="Chromosome 9"/>
</dbReference>
<protein>
    <recommendedName>
        <fullName evidence="3">DUF309 domain-containing protein</fullName>
    </recommendedName>
</protein>
<dbReference type="Pfam" id="PF03745">
    <property type="entry name" value="DUF309"/>
    <property type="match status" value="1"/>
</dbReference>
<dbReference type="OMA" id="WNNAEEP"/>
<sequence length="249" mass="28249">MALTLKFLPLSSASSPPAFILHNSPNYKSSSNLLPSPKPPSQQLITPTRSRFRISYRYNYTAHDEEGDEESCSFDEAVDLFNRREYYKCHDSLEALWIKAEDPTRTIVHGILQCAVGFHHLFNQNHKGAMMELGEGLCKLRKMNFQSGPFHQFEQDISAVLQFIYQTQIELAACTDDLCLAMDQSERSYQLLGGYGAGQVLYNLENDPVDGSMWIVFCPDKSYASADSPRVKLPILEATQQHLVAHHLW</sequence>
<comment type="caution">
    <text evidence="1">The sequence shown here is derived from an EMBL/GenBank/DDBJ whole genome shotgun (WGS) entry which is preliminary data.</text>
</comment>
<dbReference type="InterPro" id="IPR023203">
    <property type="entry name" value="TTHA0068_sf"/>
</dbReference>
<proteinExistence type="predicted"/>
<dbReference type="EMBL" id="CM004395">
    <property type="protein sequence ID" value="OAY41097.1"/>
    <property type="molecule type" value="Genomic_DNA"/>
</dbReference>
<dbReference type="PANTHER" id="PTHR34796">
    <property type="entry name" value="EXPRESSED PROTEIN"/>
    <property type="match status" value="1"/>
</dbReference>
<gene>
    <name evidence="1" type="ORF">MANES_09G073900v8</name>
</gene>
<dbReference type="SUPFAM" id="SSF140663">
    <property type="entry name" value="TTHA0068-like"/>
    <property type="match status" value="1"/>
</dbReference>
<accession>A0A2C9VAW7</accession>
<keyword evidence="2" id="KW-1185">Reference proteome</keyword>
<name>A0A2C9VAW7_MANES</name>
<dbReference type="Gramene" id="Manes.09G073900.2.v8.1">
    <property type="protein sequence ID" value="Manes.09G073900.2.v8.1.CDS"/>
    <property type="gene ID" value="Manes.09G073900.v8.1"/>
</dbReference>
<evidence type="ECO:0008006" key="3">
    <source>
        <dbReference type="Google" id="ProtNLM"/>
    </source>
</evidence>
<dbReference type="PANTHER" id="PTHR34796:SF1">
    <property type="entry name" value="EXPRESSED PROTEIN"/>
    <property type="match status" value="1"/>
</dbReference>
<dbReference type="Gramene" id="Manes.09G073900.4.v8.1">
    <property type="protein sequence ID" value="Manes.09G073900.4.v8.1.CDS"/>
    <property type="gene ID" value="Manes.09G073900.v8.1"/>
</dbReference>
<reference evidence="2" key="1">
    <citation type="journal article" date="2016" name="Nat. Biotechnol.">
        <title>Sequencing wild and cultivated cassava and related species reveals extensive interspecific hybridization and genetic diversity.</title>
        <authorList>
            <person name="Bredeson J.V."/>
            <person name="Lyons J.B."/>
            <person name="Prochnik S.E."/>
            <person name="Wu G.A."/>
            <person name="Ha C.M."/>
            <person name="Edsinger-Gonzales E."/>
            <person name="Grimwood J."/>
            <person name="Schmutz J."/>
            <person name="Rabbi I.Y."/>
            <person name="Egesi C."/>
            <person name="Nauluvula P."/>
            <person name="Lebot V."/>
            <person name="Ndunguru J."/>
            <person name="Mkamilo G."/>
            <person name="Bart R.S."/>
            <person name="Setter T.L."/>
            <person name="Gleadow R.M."/>
            <person name="Kulakow P."/>
            <person name="Ferguson M.E."/>
            <person name="Rounsley S."/>
            <person name="Rokhsar D.S."/>
        </authorList>
    </citation>
    <scope>NUCLEOTIDE SEQUENCE [LARGE SCALE GENOMIC DNA]</scope>
    <source>
        <strain evidence="2">cv. AM560-2</strain>
    </source>
</reference>
<evidence type="ECO:0000313" key="2">
    <source>
        <dbReference type="Proteomes" id="UP000091857"/>
    </source>
</evidence>
<dbReference type="Gramene" id="Manes.09G073900.3.v8.1">
    <property type="protein sequence ID" value="Manes.09G073900.3.v8.1.CDS"/>
    <property type="gene ID" value="Manes.09G073900.v8.1"/>
</dbReference>